<dbReference type="AlphaFoldDB" id="A0A072PLC7"/>
<dbReference type="Proteomes" id="UP000027920">
    <property type="component" value="Unassembled WGS sequence"/>
</dbReference>
<dbReference type="InterPro" id="IPR020904">
    <property type="entry name" value="Sc_DH/Rdtase_CS"/>
</dbReference>
<keyword evidence="2" id="KW-0521">NADP</keyword>
<dbReference type="Pfam" id="PF13561">
    <property type="entry name" value="adh_short_C2"/>
    <property type="match status" value="1"/>
</dbReference>
<sequence>MAIATSVEPASDTVLPHHIIESCLTPARAPTTKLFSLAGRSVVVTGAGRGLGITLATAVLEAGGDAICLDILPEPSKEDWANIVRIQKSSKASAIYLQCNVVDESAVSSSLAQAAEYAQTRGKPIRGLLHCAGIQQMIDAMEYPLEGFRRILDVNVTGSFLLAKHTARLMRDEGNSGSLVLIASMSGQIANRGIHCSAYNSSKAAVQQMCRSLAMEFGVHGIRVNSLSPGYIRTAMTDQLLEEKPEIEKLWMMGAHLGRLGAPEDFKAPAVFLLADGSAFMTGSDLRVDGGHCASA</sequence>
<comment type="similarity">
    <text evidence="1">Belongs to the short-chain dehydrogenases/reductases (SDR) family.</text>
</comment>
<dbReference type="STRING" id="1182545.A0A072PLC7"/>
<name>A0A072PLC7_9EURO</name>
<dbReference type="GO" id="GO:0050664">
    <property type="term" value="F:oxidoreductase activity, acting on NAD(P)H, oxygen as acceptor"/>
    <property type="evidence" value="ECO:0007669"/>
    <property type="project" value="TreeGrafter"/>
</dbReference>
<evidence type="ECO:0008006" key="6">
    <source>
        <dbReference type="Google" id="ProtNLM"/>
    </source>
</evidence>
<protein>
    <recommendedName>
        <fullName evidence="6">Gluconate 5-dehydrogenase</fullName>
    </recommendedName>
</protein>
<dbReference type="OrthoDB" id="4116693at2759"/>
<evidence type="ECO:0000256" key="1">
    <source>
        <dbReference type="ARBA" id="ARBA00006484"/>
    </source>
</evidence>
<dbReference type="HOGENOM" id="CLU_010194_1_1_1"/>
<evidence type="ECO:0000256" key="3">
    <source>
        <dbReference type="ARBA" id="ARBA00023002"/>
    </source>
</evidence>
<reference evidence="4 5" key="1">
    <citation type="submission" date="2013-03" db="EMBL/GenBank/DDBJ databases">
        <title>The Genome Sequence of Exophiala aquamarina CBS 119918.</title>
        <authorList>
            <consortium name="The Broad Institute Genomics Platform"/>
            <person name="Cuomo C."/>
            <person name="de Hoog S."/>
            <person name="Gorbushina A."/>
            <person name="Walker B."/>
            <person name="Young S.K."/>
            <person name="Zeng Q."/>
            <person name="Gargeya S."/>
            <person name="Fitzgerald M."/>
            <person name="Haas B."/>
            <person name="Abouelleil A."/>
            <person name="Allen A.W."/>
            <person name="Alvarado L."/>
            <person name="Arachchi H.M."/>
            <person name="Berlin A.M."/>
            <person name="Chapman S.B."/>
            <person name="Gainer-Dewar J."/>
            <person name="Goldberg J."/>
            <person name="Griggs A."/>
            <person name="Gujja S."/>
            <person name="Hansen M."/>
            <person name="Howarth C."/>
            <person name="Imamovic A."/>
            <person name="Ireland A."/>
            <person name="Larimer J."/>
            <person name="McCowan C."/>
            <person name="Murphy C."/>
            <person name="Pearson M."/>
            <person name="Poon T.W."/>
            <person name="Priest M."/>
            <person name="Roberts A."/>
            <person name="Saif S."/>
            <person name="Shea T."/>
            <person name="Sisk P."/>
            <person name="Sykes S."/>
            <person name="Wortman J."/>
            <person name="Nusbaum C."/>
            <person name="Birren B."/>
        </authorList>
    </citation>
    <scope>NUCLEOTIDE SEQUENCE [LARGE SCALE GENOMIC DNA]</scope>
    <source>
        <strain evidence="4 5">CBS 119918</strain>
    </source>
</reference>
<evidence type="ECO:0000313" key="4">
    <source>
        <dbReference type="EMBL" id="KEF60681.1"/>
    </source>
</evidence>
<dbReference type="EMBL" id="AMGV01000002">
    <property type="protein sequence ID" value="KEF60681.1"/>
    <property type="molecule type" value="Genomic_DNA"/>
</dbReference>
<keyword evidence="3" id="KW-0560">Oxidoreductase</keyword>
<dbReference type="SUPFAM" id="SSF51735">
    <property type="entry name" value="NAD(P)-binding Rossmann-fold domains"/>
    <property type="match status" value="1"/>
</dbReference>
<dbReference type="RefSeq" id="XP_013263271.1">
    <property type="nucleotide sequence ID" value="XM_013407817.1"/>
</dbReference>
<dbReference type="InterPro" id="IPR002347">
    <property type="entry name" value="SDR_fam"/>
</dbReference>
<accession>A0A072PLC7</accession>
<dbReference type="VEuPathDB" id="FungiDB:A1O9_02242"/>
<dbReference type="PANTHER" id="PTHR43008">
    <property type="entry name" value="BENZIL REDUCTASE"/>
    <property type="match status" value="1"/>
</dbReference>
<proteinExistence type="inferred from homology"/>
<organism evidence="4 5">
    <name type="scientific">Exophiala aquamarina CBS 119918</name>
    <dbReference type="NCBI Taxonomy" id="1182545"/>
    <lineage>
        <taxon>Eukaryota</taxon>
        <taxon>Fungi</taxon>
        <taxon>Dikarya</taxon>
        <taxon>Ascomycota</taxon>
        <taxon>Pezizomycotina</taxon>
        <taxon>Eurotiomycetes</taxon>
        <taxon>Chaetothyriomycetidae</taxon>
        <taxon>Chaetothyriales</taxon>
        <taxon>Herpotrichiellaceae</taxon>
        <taxon>Exophiala</taxon>
    </lineage>
</organism>
<comment type="caution">
    <text evidence="4">The sequence shown here is derived from an EMBL/GenBank/DDBJ whole genome shotgun (WGS) entry which is preliminary data.</text>
</comment>
<dbReference type="FunFam" id="3.40.50.720:FF:000245">
    <property type="entry name" value="Short chain dehydrogenase, putative"/>
    <property type="match status" value="1"/>
</dbReference>
<keyword evidence="5" id="KW-1185">Reference proteome</keyword>
<evidence type="ECO:0000313" key="5">
    <source>
        <dbReference type="Proteomes" id="UP000027920"/>
    </source>
</evidence>
<evidence type="ECO:0000256" key="2">
    <source>
        <dbReference type="ARBA" id="ARBA00022857"/>
    </source>
</evidence>
<dbReference type="PANTHER" id="PTHR43008:SF9">
    <property type="entry name" value="OXIDOREDUCTASE"/>
    <property type="match status" value="1"/>
</dbReference>
<dbReference type="PRINTS" id="PR00081">
    <property type="entry name" value="GDHRDH"/>
</dbReference>
<dbReference type="Gene3D" id="3.40.50.720">
    <property type="entry name" value="NAD(P)-binding Rossmann-like Domain"/>
    <property type="match status" value="1"/>
</dbReference>
<dbReference type="InterPro" id="IPR036291">
    <property type="entry name" value="NAD(P)-bd_dom_sf"/>
</dbReference>
<dbReference type="GeneID" id="25277187"/>
<gene>
    <name evidence="4" type="ORF">A1O9_02242</name>
</gene>
<dbReference type="PROSITE" id="PS00061">
    <property type="entry name" value="ADH_SHORT"/>
    <property type="match status" value="1"/>
</dbReference>
<dbReference type="GO" id="GO:0016616">
    <property type="term" value="F:oxidoreductase activity, acting on the CH-OH group of donors, NAD or NADP as acceptor"/>
    <property type="evidence" value="ECO:0007669"/>
    <property type="project" value="UniProtKB-ARBA"/>
</dbReference>